<dbReference type="Gene3D" id="1.10.1380.10">
    <property type="entry name" value="Neutral endopeptidase , domain2"/>
    <property type="match status" value="1"/>
</dbReference>
<dbReference type="InterPro" id="IPR008753">
    <property type="entry name" value="Peptidase_M13_N"/>
</dbReference>
<dbReference type="AlphaFoldDB" id="A0A915HWV6"/>
<evidence type="ECO:0000259" key="1">
    <source>
        <dbReference type="Pfam" id="PF05649"/>
    </source>
</evidence>
<dbReference type="Pfam" id="PF05649">
    <property type="entry name" value="Peptidase_M13_N"/>
    <property type="match status" value="1"/>
</dbReference>
<dbReference type="Proteomes" id="UP000887565">
    <property type="component" value="Unplaced"/>
</dbReference>
<reference evidence="3" key="1">
    <citation type="submission" date="2022-11" db="UniProtKB">
        <authorList>
            <consortium name="WormBaseParasite"/>
        </authorList>
    </citation>
    <scope>IDENTIFICATION</scope>
</reference>
<organism evidence="2 3">
    <name type="scientific">Romanomermis culicivorax</name>
    <name type="common">Nematode worm</name>
    <dbReference type="NCBI Taxonomy" id="13658"/>
    <lineage>
        <taxon>Eukaryota</taxon>
        <taxon>Metazoa</taxon>
        <taxon>Ecdysozoa</taxon>
        <taxon>Nematoda</taxon>
        <taxon>Enoplea</taxon>
        <taxon>Dorylaimia</taxon>
        <taxon>Mermithida</taxon>
        <taxon>Mermithoidea</taxon>
        <taxon>Mermithidae</taxon>
        <taxon>Romanomermis</taxon>
    </lineage>
</organism>
<accession>A0A915HWV6</accession>
<evidence type="ECO:0000313" key="2">
    <source>
        <dbReference type="Proteomes" id="UP000887565"/>
    </source>
</evidence>
<proteinExistence type="predicted"/>
<protein>
    <submittedName>
        <fullName evidence="3">Peptidase M13 N-terminal domain-containing protein</fullName>
    </submittedName>
</protein>
<evidence type="ECO:0000313" key="3">
    <source>
        <dbReference type="WBParaSite" id="nRc.2.0.1.t06369-RA"/>
    </source>
</evidence>
<sequence>MWRWFYSEVLPQLPDPYFMVHFKFLRALQNMKVPQLRWHSCIRQVNQHMLHATGALYVRQYFNPSAKQRVSVTLAGLHYLFINNRTVNKDEKEEERVGKR</sequence>
<dbReference type="SUPFAM" id="SSF55486">
    <property type="entry name" value="Metalloproteases ('zincins'), catalytic domain"/>
    <property type="match status" value="1"/>
</dbReference>
<dbReference type="WBParaSite" id="nRc.2.0.1.t06369-RA">
    <property type="protein sequence ID" value="nRc.2.0.1.t06369-RA"/>
    <property type="gene ID" value="nRc.2.0.1.g06369"/>
</dbReference>
<keyword evidence="2" id="KW-1185">Reference proteome</keyword>
<name>A0A915HWV6_ROMCU</name>
<feature type="domain" description="Peptidase M13 N-terminal" evidence="1">
    <location>
        <begin position="2"/>
        <end position="73"/>
    </location>
</feature>
<dbReference type="InterPro" id="IPR042089">
    <property type="entry name" value="Peptidase_M13_dom_2"/>
</dbReference>
<dbReference type="GO" id="GO:0006508">
    <property type="term" value="P:proteolysis"/>
    <property type="evidence" value="ECO:0007669"/>
    <property type="project" value="InterPro"/>
</dbReference>